<dbReference type="RefSeq" id="WP_184717817.1">
    <property type="nucleotide sequence ID" value="NZ_JACHJP010000004.1"/>
</dbReference>
<proteinExistence type="predicted"/>
<dbReference type="Proteomes" id="UP000552644">
    <property type="component" value="Unassembled WGS sequence"/>
</dbReference>
<dbReference type="Gene3D" id="2.30.110.10">
    <property type="entry name" value="Electron Transport, Fmn-binding Protein, Chain A"/>
    <property type="match status" value="1"/>
</dbReference>
<accession>A0A7W7QPV1</accession>
<protein>
    <submittedName>
        <fullName evidence="2">Uncharacterized protein YhbP (UPF0306 family)</fullName>
    </submittedName>
</protein>
<comment type="caution">
    <text evidence="2">The sequence shown here is derived from an EMBL/GenBank/DDBJ whole genome shotgun (WGS) entry which is preliminary data.</text>
</comment>
<dbReference type="InterPro" id="IPR011576">
    <property type="entry name" value="Pyridox_Oxase_N"/>
</dbReference>
<gene>
    <name evidence="2" type="ORF">FHS44_004645</name>
</gene>
<dbReference type="Pfam" id="PF01243">
    <property type="entry name" value="PNPOx_N"/>
    <property type="match status" value="1"/>
</dbReference>
<dbReference type="InterPro" id="IPR012349">
    <property type="entry name" value="Split_barrel_FMN-bd"/>
</dbReference>
<feature type="domain" description="Pyridoxamine 5'-phosphate oxidase N-terminal" evidence="1">
    <location>
        <begin position="9"/>
        <end position="138"/>
    </location>
</feature>
<dbReference type="AlphaFoldDB" id="A0A7W7QPV1"/>
<evidence type="ECO:0000313" key="2">
    <source>
        <dbReference type="EMBL" id="MBB4917537.1"/>
    </source>
</evidence>
<organism evidence="2 3">
    <name type="scientific">Streptosporangium saharense</name>
    <dbReference type="NCBI Taxonomy" id="1706840"/>
    <lineage>
        <taxon>Bacteria</taxon>
        <taxon>Bacillati</taxon>
        <taxon>Actinomycetota</taxon>
        <taxon>Actinomycetes</taxon>
        <taxon>Streptosporangiales</taxon>
        <taxon>Streptosporangiaceae</taxon>
        <taxon>Streptosporangium</taxon>
    </lineage>
</organism>
<dbReference type="SUPFAM" id="SSF50475">
    <property type="entry name" value="FMN-binding split barrel"/>
    <property type="match status" value="1"/>
</dbReference>
<name>A0A7W7QPV1_9ACTN</name>
<evidence type="ECO:0000259" key="1">
    <source>
        <dbReference type="Pfam" id="PF01243"/>
    </source>
</evidence>
<dbReference type="EMBL" id="JACHJP010000004">
    <property type="protein sequence ID" value="MBB4917537.1"/>
    <property type="molecule type" value="Genomic_DNA"/>
</dbReference>
<evidence type="ECO:0000313" key="3">
    <source>
        <dbReference type="Proteomes" id="UP000552644"/>
    </source>
</evidence>
<sequence>MTTARVLLQEYVASGSLMQVATLTGEGDPRVCSVWYDPHFAPDVLRWISRHDRAHSRAITKDARVAGAIVAIPLDGLGQTVRGVSFTGQARQLPTEGIDQEITDFVTRWPAAAGALDREKLAAGHTPTRLYEVTVTEWVLFDEENFPDQPRQVIACE</sequence>
<reference evidence="2 3" key="1">
    <citation type="submission" date="2020-08" db="EMBL/GenBank/DDBJ databases">
        <title>Genomic Encyclopedia of Type Strains, Phase III (KMG-III): the genomes of soil and plant-associated and newly described type strains.</title>
        <authorList>
            <person name="Whitman W."/>
        </authorList>
    </citation>
    <scope>NUCLEOTIDE SEQUENCE [LARGE SCALE GENOMIC DNA]</scope>
    <source>
        <strain evidence="2 3">CECT 8840</strain>
    </source>
</reference>
<keyword evidence="3" id="KW-1185">Reference proteome</keyword>